<keyword evidence="5 6" id="KW-0472">Membrane</keyword>
<organism evidence="8">
    <name type="scientific">Culex pipiens</name>
    <name type="common">House mosquito</name>
    <dbReference type="NCBI Taxonomy" id="7175"/>
    <lineage>
        <taxon>Eukaryota</taxon>
        <taxon>Metazoa</taxon>
        <taxon>Ecdysozoa</taxon>
        <taxon>Arthropoda</taxon>
        <taxon>Hexapoda</taxon>
        <taxon>Insecta</taxon>
        <taxon>Pterygota</taxon>
        <taxon>Neoptera</taxon>
        <taxon>Endopterygota</taxon>
        <taxon>Diptera</taxon>
        <taxon>Nematocera</taxon>
        <taxon>Culicoidea</taxon>
        <taxon>Culicidae</taxon>
        <taxon>Culicinae</taxon>
        <taxon>Culicini</taxon>
        <taxon>Culex</taxon>
        <taxon>Culex</taxon>
    </lineage>
</organism>
<dbReference type="PANTHER" id="PTHR23506:SF26">
    <property type="entry name" value="MFS-TYPE TRANSPORTER SLC18B1"/>
    <property type="match status" value="1"/>
</dbReference>
<dbReference type="Gene3D" id="1.20.1250.20">
    <property type="entry name" value="MFS general substrate transporter like domains"/>
    <property type="match status" value="2"/>
</dbReference>
<feature type="transmembrane region" description="Helical" evidence="6">
    <location>
        <begin position="110"/>
        <end position="133"/>
    </location>
</feature>
<dbReference type="EMBL" id="HBUE01040969">
    <property type="protein sequence ID" value="CAG6460617.1"/>
    <property type="molecule type" value="Transcribed_RNA"/>
</dbReference>
<sequence length="543" mass="57926">MPWQFNFTKRQWLTLAVMGLADFCNAICVSLQAPFFPNEAEKKGATATEYGLVFGVFELVVFIISPIYGQYINRIGPKVLFNTGIFTTGTSAIIFGLLDRIPGHTGFISAAFVIRIVEALGNAAFLTASFAIIAMEFPNNVATTFASLETCFGFGLIVGPMVGGALYSVGGYYLPFVVLGSTLFCVAILTLCVLPRHVDEPTENGGKKASMMTLLRIPGVLVCSLAICATSASIGFLSATLEPHLRQFDLGPIVLGLVFVINGGIYAGTAPLWGLSLDRCLSPKVCSAIGCFLVVTGFLVVGPAPFFPVETSLAVIIVGLVFHGLGIAAVLVSGFTDALRTAIAHGLPDNIETYGLVSGLWTSTFAFGAFVGPSVSGFLFDAIGFRSSTLFIVVLELIVGSVIVLFICCCKTPTQYKEISSVESLLKSQDGQSIDGSVASRSSSLDITLRGNKPAGFSASQHSLAIESWRLPSANSLILTNSYNSKQGHWARSVTELVEAGLRCESNEELILNRSRLETSNVAQYGRQYGSFETRPAFQDTMS</sequence>
<dbReference type="SUPFAM" id="SSF103473">
    <property type="entry name" value="MFS general substrate transporter"/>
    <property type="match status" value="1"/>
</dbReference>
<comment type="subcellular location">
    <subcellularLocation>
        <location evidence="1">Membrane</location>
        <topology evidence="1">Multi-pass membrane protein</topology>
    </subcellularLocation>
</comment>
<dbReference type="Pfam" id="PF07690">
    <property type="entry name" value="MFS_1"/>
    <property type="match status" value="1"/>
</dbReference>
<feature type="transmembrane region" description="Helical" evidence="6">
    <location>
        <begin position="80"/>
        <end position="98"/>
    </location>
</feature>
<dbReference type="InterPro" id="IPR036259">
    <property type="entry name" value="MFS_trans_sf"/>
</dbReference>
<dbReference type="GO" id="GO:0016020">
    <property type="term" value="C:membrane"/>
    <property type="evidence" value="ECO:0007669"/>
    <property type="project" value="UniProtKB-SubCell"/>
</dbReference>
<evidence type="ECO:0000256" key="3">
    <source>
        <dbReference type="ARBA" id="ARBA00022692"/>
    </source>
</evidence>
<feature type="transmembrane region" description="Helical" evidence="6">
    <location>
        <begin position="215"/>
        <end position="241"/>
    </location>
</feature>
<feature type="transmembrane region" description="Helical" evidence="6">
    <location>
        <begin position="390"/>
        <end position="410"/>
    </location>
</feature>
<protein>
    <submittedName>
        <fullName evidence="8">MFS-type transporter SLC18B1</fullName>
    </submittedName>
</protein>
<evidence type="ECO:0000259" key="7">
    <source>
        <dbReference type="PROSITE" id="PS50850"/>
    </source>
</evidence>
<feature type="transmembrane region" description="Helical" evidence="6">
    <location>
        <begin position="145"/>
        <end position="167"/>
    </location>
</feature>
<keyword evidence="2" id="KW-0813">Transport</keyword>
<feature type="domain" description="Major facilitator superfamily (MFS) profile" evidence="7">
    <location>
        <begin position="14"/>
        <end position="413"/>
    </location>
</feature>
<feature type="transmembrane region" description="Helical" evidence="6">
    <location>
        <begin position="313"/>
        <end position="339"/>
    </location>
</feature>
<proteinExistence type="predicted"/>
<evidence type="ECO:0000256" key="1">
    <source>
        <dbReference type="ARBA" id="ARBA00004141"/>
    </source>
</evidence>
<evidence type="ECO:0000256" key="6">
    <source>
        <dbReference type="SAM" id="Phobius"/>
    </source>
</evidence>
<keyword evidence="4 6" id="KW-1133">Transmembrane helix</keyword>
<dbReference type="PROSITE" id="PS50850">
    <property type="entry name" value="MFS"/>
    <property type="match status" value="1"/>
</dbReference>
<feature type="transmembrane region" description="Helical" evidence="6">
    <location>
        <begin position="351"/>
        <end position="370"/>
    </location>
</feature>
<dbReference type="InterPro" id="IPR020846">
    <property type="entry name" value="MFS_dom"/>
</dbReference>
<dbReference type="InterPro" id="IPR011701">
    <property type="entry name" value="MFS"/>
</dbReference>
<feature type="transmembrane region" description="Helical" evidence="6">
    <location>
        <begin position="253"/>
        <end position="273"/>
    </location>
</feature>
<dbReference type="InterPro" id="IPR050930">
    <property type="entry name" value="MFS_Vesicular_Transporter"/>
</dbReference>
<feature type="transmembrane region" description="Helical" evidence="6">
    <location>
        <begin position="173"/>
        <end position="194"/>
    </location>
</feature>
<feature type="transmembrane region" description="Helical" evidence="6">
    <location>
        <begin position="285"/>
        <end position="307"/>
    </location>
</feature>
<dbReference type="PANTHER" id="PTHR23506">
    <property type="entry name" value="GH10249P"/>
    <property type="match status" value="1"/>
</dbReference>
<keyword evidence="3 6" id="KW-0812">Transmembrane</keyword>
<feature type="transmembrane region" description="Helical" evidence="6">
    <location>
        <begin position="50"/>
        <end position="68"/>
    </location>
</feature>
<evidence type="ECO:0000256" key="5">
    <source>
        <dbReference type="ARBA" id="ARBA00023136"/>
    </source>
</evidence>
<dbReference type="GO" id="GO:0022857">
    <property type="term" value="F:transmembrane transporter activity"/>
    <property type="evidence" value="ECO:0007669"/>
    <property type="project" value="InterPro"/>
</dbReference>
<evidence type="ECO:0000256" key="4">
    <source>
        <dbReference type="ARBA" id="ARBA00022989"/>
    </source>
</evidence>
<dbReference type="AlphaFoldDB" id="A0A8D8F610"/>
<evidence type="ECO:0000313" key="8">
    <source>
        <dbReference type="EMBL" id="CAG6460617.1"/>
    </source>
</evidence>
<evidence type="ECO:0000256" key="2">
    <source>
        <dbReference type="ARBA" id="ARBA00022448"/>
    </source>
</evidence>
<reference evidence="8" key="1">
    <citation type="submission" date="2021-05" db="EMBL/GenBank/DDBJ databases">
        <authorList>
            <person name="Alioto T."/>
            <person name="Alioto T."/>
            <person name="Gomez Garrido J."/>
        </authorList>
    </citation>
    <scope>NUCLEOTIDE SEQUENCE</scope>
</reference>
<name>A0A8D8F610_CULPI</name>
<accession>A0A8D8F610</accession>